<dbReference type="EMBL" id="CM004390">
    <property type="protein sequence ID" value="KAG8655824.1"/>
    <property type="molecule type" value="Genomic_DNA"/>
</dbReference>
<comment type="caution">
    <text evidence="1">The sequence shown here is derived from an EMBL/GenBank/DDBJ whole genome shotgun (WGS) entry which is preliminary data.</text>
</comment>
<keyword evidence="2" id="KW-1185">Reference proteome</keyword>
<gene>
    <name evidence="1" type="ORF">MANES_04G075650v8</name>
</gene>
<protein>
    <submittedName>
        <fullName evidence="1">Uncharacterized protein</fullName>
    </submittedName>
</protein>
<evidence type="ECO:0000313" key="2">
    <source>
        <dbReference type="Proteomes" id="UP000091857"/>
    </source>
</evidence>
<evidence type="ECO:0000313" key="1">
    <source>
        <dbReference type="EMBL" id="KAG8655824.1"/>
    </source>
</evidence>
<sequence length="115" mass="12690">MLNLRLLMTLLSSLCLLLTLIILMGSLILLFLLQQTVSSPIASSHLSPKHQPLSNLCFATPPYHQSFVQNIANVPETSTYAQTSLDAKLVAAAQQEQLALKKKIFGCLQKLRNDN</sequence>
<dbReference type="Proteomes" id="UP000091857">
    <property type="component" value="Chromosome 4"/>
</dbReference>
<proteinExistence type="predicted"/>
<accession>A0ACB7HV52</accession>
<organism evidence="1 2">
    <name type="scientific">Manihot esculenta</name>
    <name type="common">Cassava</name>
    <name type="synonym">Jatropha manihot</name>
    <dbReference type="NCBI Taxonomy" id="3983"/>
    <lineage>
        <taxon>Eukaryota</taxon>
        <taxon>Viridiplantae</taxon>
        <taxon>Streptophyta</taxon>
        <taxon>Embryophyta</taxon>
        <taxon>Tracheophyta</taxon>
        <taxon>Spermatophyta</taxon>
        <taxon>Magnoliopsida</taxon>
        <taxon>eudicotyledons</taxon>
        <taxon>Gunneridae</taxon>
        <taxon>Pentapetalae</taxon>
        <taxon>rosids</taxon>
        <taxon>fabids</taxon>
        <taxon>Malpighiales</taxon>
        <taxon>Euphorbiaceae</taxon>
        <taxon>Crotonoideae</taxon>
        <taxon>Manihoteae</taxon>
        <taxon>Manihot</taxon>
    </lineage>
</organism>
<reference evidence="2" key="1">
    <citation type="journal article" date="2016" name="Nat. Biotechnol.">
        <title>Sequencing wild and cultivated cassava and related species reveals extensive interspecific hybridization and genetic diversity.</title>
        <authorList>
            <person name="Bredeson J.V."/>
            <person name="Lyons J.B."/>
            <person name="Prochnik S.E."/>
            <person name="Wu G.A."/>
            <person name="Ha C.M."/>
            <person name="Edsinger-Gonzales E."/>
            <person name="Grimwood J."/>
            <person name="Schmutz J."/>
            <person name="Rabbi I.Y."/>
            <person name="Egesi C."/>
            <person name="Nauluvula P."/>
            <person name="Lebot V."/>
            <person name="Ndunguru J."/>
            <person name="Mkamilo G."/>
            <person name="Bart R.S."/>
            <person name="Setter T.L."/>
            <person name="Gleadow R.M."/>
            <person name="Kulakow P."/>
            <person name="Ferguson M.E."/>
            <person name="Rounsley S."/>
            <person name="Rokhsar D.S."/>
        </authorList>
    </citation>
    <scope>NUCLEOTIDE SEQUENCE [LARGE SCALE GENOMIC DNA]</scope>
    <source>
        <strain evidence="2">cv. AM560-2</strain>
    </source>
</reference>
<name>A0ACB7HV52_MANES</name>